<dbReference type="AlphaFoldDB" id="A0A4Y2NMJ6"/>
<accession>A0A4Y2NMJ6</accession>
<gene>
    <name evidence="1" type="ORF">AVEN_160025_1</name>
</gene>
<name>A0A4Y2NMJ6_ARAVE</name>
<evidence type="ECO:0000313" key="1">
    <source>
        <dbReference type="EMBL" id="GBN38966.1"/>
    </source>
</evidence>
<sequence>MGNEVCNLMAITGPGTGSFNRSTSSHRRCGQHIPTPITIPPGEMRTRLILIHVLMVGEGIRNNFFAYQQLNSNFTCGDPTFLPYQLIHSRNRGTVAHNVRLPERGKSLMFTRHAS</sequence>
<protein>
    <submittedName>
        <fullName evidence="1">Uncharacterized protein</fullName>
    </submittedName>
</protein>
<reference evidence="1 2" key="1">
    <citation type="journal article" date="2019" name="Sci. Rep.">
        <title>Orb-weaving spider Araneus ventricosus genome elucidates the spidroin gene catalogue.</title>
        <authorList>
            <person name="Kono N."/>
            <person name="Nakamura H."/>
            <person name="Ohtoshi R."/>
            <person name="Moran D.A.P."/>
            <person name="Shinohara A."/>
            <person name="Yoshida Y."/>
            <person name="Fujiwara M."/>
            <person name="Mori M."/>
            <person name="Tomita M."/>
            <person name="Arakawa K."/>
        </authorList>
    </citation>
    <scope>NUCLEOTIDE SEQUENCE [LARGE SCALE GENOMIC DNA]</scope>
</reference>
<comment type="caution">
    <text evidence="1">The sequence shown here is derived from an EMBL/GenBank/DDBJ whole genome shotgun (WGS) entry which is preliminary data.</text>
</comment>
<evidence type="ECO:0000313" key="2">
    <source>
        <dbReference type="Proteomes" id="UP000499080"/>
    </source>
</evidence>
<dbReference type="Proteomes" id="UP000499080">
    <property type="component" value="Unassembled WGS sequence"/>
</dbReference>
<keyword evidence="2" id="KW-1185">Reference proteome</keyword>
<proteinExistence type="predicted"/>
<dbReference type="EMBL" id="BGPR01009268">
    <property type="protein sequence ID" value="GBN38966.1"/>
    <property type="molecule type" value="Genomic_DNA"/>
</dbReference>
<organism evidence="1 2">
    <name type="scientific">Araneus ventricosus</name>
    <name type="common">Orbweaver spider</name>
    <name type="synonym">Epeira ventricosa</name>
    <dbReference type="NCBI Taxonomy" id="182803"/>
    <lineage>
        <taxon>Eukaryota</taxon>
        <taxon>Metazoa</taxon>
        <taxon>Ecdysozoa</taxon>
        <taxon>Arthropoda</taxon>
        <taxon>Chelicerata</taxon>
        <taxon>Arachnida</taxon>
        <taxon>Araneae</taxon>
        <taxon>Araneomorphae</taxon>
        <taxon>Entelegynae</taxon>
        <taxon>Araneoidea</taxon>
        <taxon>Araneidae</taxon>
        <taxon>Araneus</taxon>
    </lineage>
</organism>